<feature type="compositionally biased region" description="Low complexity" evidence="3">
    <location>
        <begin position="120"/>
        <end position="130"/>
    </location>
</feature>
<dbReference type="EMBL" id="CAJJDP010000028">
    <property type="protein sequence ID" value="CAD8153688.1"/>
    <property type="molecule type" value="Genomic_DNA"/>
</dbReference>
<dbReference type="GO" id="GO:0019888">
    <property type="term" value="F:protein phosphatase regulator activity"/>
    <property type="evidence" value="ECO:0007669"/>
    <property type="project" value="TreeGrafter"/>
</dbReference>
<gene>
    <name evidence="4" type="ORF">POCTA_138.1.T0280130</name>
</gene>
<sequence>MFFNFGRFFGFGFQSKLDNLLKQENLILETILNEDDILSELKMSSSGKFADFIISHPNEYKKMIHYIIDDFQPKEEDIQQYIKFQFIISEVFSSENEKLINYLFDKPIDNPQEEVQNPLDDQQTESQPTQEQEDKESIRQHLLADFLQVLGNDTLVVTTAGYVNKIIGAIIHRRGHDFWEYLIKNPQVITNLFKHAEQKHITEIIEKLIILDSNQEENDDKNYLKERSDLIIRCQKLLAVDSNSNINISNLCDILIELYKRALISLDTMPSLRAILQNVAQPQYFMNLAIQTQNTLVYNLLNIQFEYYIKVEQIEEGKYAVDLKNLYSSLISHLPQALTQQDLFKVAFQSSKGDQVFPLGDAKLELIAFIIQLCQRQEIADQFTKPTIFLNILDLIIKYPSNNQLSILFDKLVTSIIKTKNSQLQNLLFQDQAVLRFLITHNGSESRKKKPAFQGVLTKVTNYLNSNINESDELAKSINQIKDEWNTYIDELNEVNLKEQQWMCGVNPRMKEQENISNLSPFMPLPLIPYQQVIRKVESSDDNSITQEKQDFNEVEQEDNSINDNSNNDNSNNDNQNNDNQNNDNSNQDREQENVEIFSPNFADQQNNGDQINNQELPQTQEQQITEDITQEHDEQKEIKQNELKPEPEPTELIDQQQQPEQHLQQQEQENQQELSEPEPQQENQIQTQEPQAEPDAQQLVLKSNSQMQDEN</sequence>
<comment type="similarity">
    <text evidence="1">Belongs to the SAPS family.</text>
</comment>
<dbReference type="Proteomes" id="UP000683925">
    <property type="component" value="Unassembled WGS sequence"/>
</dbReference>
<evidence type="ECO:0000256" key="2">
    <source>
        <dbReference type="ARBA" id="ARBA00023306"/>
    </source>
</evidence>
<comment type="caution">
    <text evidence="4">The sequence shown here is derived from an EMBL/GenBank/DDBJ whole genome shotgun (WGS) entry which is preliminary data.</text>
</comment>
<feature type="region of interest" description="Disordered" evidence="3">
    <location>
        <begin position="539"/>
        <end position="592"/>
    </location>
</feature>
<evidence type="ECO:0000256" key="1">
    <source>
        <dbReference type="ARBA" id="ARBA00006180"/>
    </source>
</evidence>
<feature type="compositionally biased region" description="Low complexity" evidence="3">
    <location>
        <begin position="656"/>
        <end position="692"/>
    </location>
</feature>
<organism evidence="4 5">
    <name type="scientific">Paramecium octaurelia</name>
    <dbReference type="NCBI Taxonomy" id="43137"/>
    <lineage>
        <taxon>Eukaryota</taxon>
        <taxon>Sar</taxon>
        <taxon>Alveolata</taxon>
        <taxon>Ciliophora</taxon>
        <taxon>Intramacronucleata</taxon>
        <taxon>Oligohymenophorea</taxon>
        <taxon>Peniculida</taxon>
        <taxon>Parameciidae</taxon>
        <taxon>Paramecium</taxon>
    </lineage>
</organism>
<feature type="region of interest" description="Disordered" evidence="3">
    <location>
        <begin position="631"/>
        <end position="712"/>
    </location>
</feature>
<evidence type="ECO:0000313" key="4">
    <source>
        <dbReference type="EMBL" id="CAD8153688.1"/>
    </source>
</evidence>
<evidence type="ECO:0000256" key="3">
    <source>
        <dbReference type="SAM" id="MobiDB-lite"/>
    </source>
</evidence>
<feature type="compositionally biased region" description="Low complexity" evidence="3">
    <location>
        <begin position="562"/>
        <end position="586"/>
    </location>
</feature>
<proteinExistence type="inferred from homology"/>
<dbReference type="GO" id="GO:0019903">
    <property type="term" value="F:protein phosphatase binding"/>
    <property type="evidence" value="ECO:0007669"/>
    <property type="project" value="InterPro"/>
</dbReference>
<dbReference type="OrthoDB" id="306845at2759"/>
<keyword evidence="2" id="KW-0131">Cell cycle</keyword>
<dbReference type="PANTHER" id="PTHR12634:SF8">
    <property type="entry name" value="FIERY MOUNTAIN, ISOFORM D"/>
    <property type="match status" value="1"/>
</dbReference>
<feature type="compositionally biased region" description="Basic and acidic residues" evidence="3">
    <location>
        <begin position="631"/>
        <end position="648"/>
    </location>
</feature>
<protein>
    <submittedName>
        <fullName evidence="4">Uncharacterized protein</fullName>
    </submittedName>
</protein>
<evidence type="ECO:0000313" key="5">
    <source>
        <dbReference type="Proteomes" id="UP000683925"/>
    </source>
</evidence>
<feature type="compositionally biased region" description="Polar residues" evidence="3">
    <location>
        <begin position="701"/>
        <end position="712"/>
    </location>
</feature>
<dbReference type="InterPro" id="IPR007587">
    <property type="entry name" value="SAPS"/>
</dbReference>
<reference evidence="4" key="1">
    <citation type="submission" date="2021-01" db="EMBL/GenBank/DDBJ databases">
        <authorList>
            <consortium name="Genoscope - CEA"/>
            <person name="William W."/>
        </authorList>
    </citation>
    <scope>NUCLEOTIDE SEQUENCE</scope>
</reference>
<accession>A0A8S1TP78</accession>
<name>A0A8S1TP78_PAROT</name>
<dbReference type="OMA" id="NSQMQDE"/>
<feature type="region of interest" description="Disordered" evidence="3">
    <location>
        <begin position="111"/>
        <end position="135"/>
    </location>
</feature>
<dbReference type="AlphaFoldDB" id="A0A8S1TP78"/>
<keyword evidence="5" id="KW-1185">Reference proteome</keyword>
<dbReference type="PANTHER" id="PTHR12634">
    <property type="entry name" value="SIT4 YEAST -ASSOCIATING PROTEIN-RELATED"/>
    <property type="match status" value="1"/>
</dbReference>